<reference evidence="2 3" key="1">
    <citation type="journal article" date="2009" name="Int. J. Syst. Evol. Microbiol.">
        <title>Paenibacillus contaminans sp. nov., isolated from a contaminated laboratory plate.</title>
        <authorList>
            <person name="Chou J.H."/>
            <person name="Lee J.H."/>
            <person name="Lin M.C."/>
            <person name="Chang P.S."/>
            <person name="Arun A.B."/>
            <person name="Young C.C."/>
            <person name="Chen W.M."/>
        </authorList>
    </citation>
    <scope>NUCLEOTIDE SEQUENCE [LARGE SCALE GENOMIC DNA]</scope>
    <source>
        <strain evidence="2 3">CKOBP-6</strain>
    </source>
</reference>
<dbReference type="Pfam" id="PF16167">
    <property type="entry name" value="DUF4871"/>
    <property type="match status" value="1"/>
</dbReference>
<dbReference type="OrthoDB" id="2381403at2"/>
<sequence>MNENDLKAKGAEEPDWYAGLRQRPELGKGFSAELMRNIRKRAVQSERRHGARFRTKAVVGAGLACLVAAAIWLGGSNGWPAFLPGIGSEKSINSGKADSGWREYWSGGKKLLESVAGGDFAAGQQNGIWWNFYTPFEQIKDSRIRIDAIHQSGWKQTELTETVFSERGMEYVWKEGSKENFSRISSRFALPLAGQWRFDIYIDGNLWGDVEYDVPDAVWAESPTFPSGAYMLRGVEGRVGIIDPGFIAGKGNKAMWHFWGNDKEIQGAVSIYGVQKGSSVPLLLFESSETGGPNNGADAHMPSLMTMPTPGLWRLMAYIDGTLFGSVVVNVK</sequence>
<evidence type="ECO:0000313" key="2">
    <source>
        <dbReference type="EMBL" id="RAV18630.1"/>
    </source>
</evidence>
<dbReference type="Proteomes" id="UP000250369">
    <property type="component" value="Unassembled WGS sequence"/>
</dbReference>
<keyword evidence="1" id="KW-1133">Transmembrane helix</keyword>
<protein>
    <recommendedName>
        <fullName evidence="4">DUF4871 domain-containing protein</fullName>
    </recommendedName>
</protein>
<dbReference type="EMBL" id="QMFB01000016">
    <property type="protein sequence ID" value="RAV18630.1"/>
    <property type="molecule type" value="Genomic_DNA"/>
</dbReference>
<evidence type="ECO:0008006" key="4">
    <source>
        <dbReference type="Google" id="ProtNLM"/>
    </source>
</evidence>
<dbReference type="RefSeq" id="WP_113033819.1">
    <property type="nucleotide sequence ID" value="NZ_QMFB01000016.1"/>
</dbReference>
<organism evidence="2 3">
    <name type="scientific">Paenibacillus contaminans</name>
    <dbReference type="NCBI Taxonomy" id="450362"/>
    <lineage>
        <taxon>Bacteria</taxon>
        <taxon>Bacillati</taxon>
        <taxon>Bacillota</taxon>
        <taxon>Bacilli</taxon>
        <taxon>Bacillales</taxon>
        <taxon>Paenibacillaceae</taxon>
        <taxon>Paenibacillus</taxon>
    </lineage>
</organism>
<keyword evidence="1" id="KW-0812">Transmembrane</keyword>
<gene>
    <name evidence="2" type="ORF">DQG23_25360</name>
</gene>
<accession>A0A329MFG2</accession>
<evidence type="ECO:0000313" key="3">
    <source>
        <dbReference type="Proteomes" id="UP000250369"/>
    </source>
</evidence>
<dbReference type="AlphaFoldDB" id="A0A329MFG2"/>
<dbReference type="Gene3D" id="2.60.40.3830">
    <property type="match status" value="2"/>
</dbReference>
<proteinExistence type="predicted"/>
<dbReference type="InterPro" id="IPR032366">
    <property type="entry name" value="DUF4871"/>
</dbReference>
<name>A0A329MFG2_9BACL</name>
<evidence type="ECO:0000256" key="1">
    <source>
        <dbReference type="SAM" id="Phobius"/>
    </source>
</evidence>
<feature type="transmembrane region" description="Helical" evidence="1">
    <location>
        <begin position="57"/>
        <end position="75"/>
    </location>
</feature>
<comment type="caution">
    <text evidence="2">The sequence shown here is derived from an EMBL/GenBank/DDBJ whole genome shotgun (WGS) entry which is preliminary data.</text>
</comment>
<keyword evidence="1" id="KW-0472">Membrane</keyword>
<keyword evidence="3" id="KW-1185">Reference proteome</keyword>